<organism evidence="2 3">
    <name type="scientific">Peribacillus asahii</name>
    <dbReference type="NCBI Taxonomy" id="228899"/>
    <lineage>
        <taxon>Bacteria</taxon>
        <taxon>Bacillati</taxon>
        <taxon>Bacillota</taxon>
        <taxon>Bacilli</taxon>
        <taxon>Bacillales</taxon>
        <taxon>Bacillaceae</taxon>
        <taxon>Peribacillus</taxon>
    </lineage>
</organism>
<reference evidence="2 3" key="1">
    <citation type="submission" date="2018-08" db="EMBL/GenBank/DDBJ databases">
        <title>Bacillus jemisoniae sp. nov., Bacillus chryseoplanitiae sp. nov., Bacillus resnikiae sp. nov., and Bacillus frankliniae sp. nov., isolated from Viking spacecraft and associated surfaces.</title>
        <authorList>
            <person name="Seuylemezian A."/>
            <person name="Vaishampayan P."/>
        </authorList>
    </citation>
    <scope>NUCLEOTIDE SEQUENCE [LARGE SCALE GENOMIC DNA]</scope>
    <source>
        <strain evidence="2 3">MA001</strain>
    </source>
</reference>
<accession>A0A398BBB3</accession>
<protein>
    <submittedName>
        <fullName evidence="2">Uncharacterized protein</fullName>
    </submittedName>
</protein>
<feature type="compositionally biased region" description="Basic residues" evidence="1">
    <location>
        <begin position="7"/>
        <end position="18"/>
    </location>
</feature>
<evidence type="ECO:0000313" key="2">
    <source>
        <dbReference type="EMBL" id="RID87449.1"/>
    </source>
</evidence>
<dbReference type="Proteomes" id="UP000266016">
    <property type="component" value="Unassembled WGS sequence"/>
</dbReference>
<dbReference type="AlphaFoldDB" id="A0A398BBB3"/>
<gene>
    <name evidence="2" type="ORF">D1953_06135</name>
</gene>
<dbReference type="RefSeq" id="WP_119116285.1">
    <property type="nucleotide sequence ID" value="NZ_QWVS01000012.1"/>
</dbReference>
<evidence type="ECO:0000256" key="1">
    <source>
        <dbReference type="SAM" id="MobiDB-lite"/>
    </source>
</evidence>
<evidence type="ECO:0000313" key="3">
    <source>
        <dbReference type="Proteomes" id="UP000266016"/>
    </source>
</evidence>
<sequence>MTFRERKEKHKRKRAAKKKSNESSWWDILMEVLFSVPELLLWPFRLVWWGIRGLIKWIW</sequence>
<dbReference type="EMBL" id="QWVS01000012">
    <property type="protein sequence ID" value="RID87449.1"/>
    <property type="molecule type" value="Genomic_DNA"/>
</dbReference>
<name>A0A398BBB3_9BACI</name>
<proteinExistence type="predicted"/>
<feature type="region of interest" description="Disordered" evidence="1">
    <location>
        <begin position="1"/>
        <end position="22"/>
    </location>
</feature>
<comment type="caution">
    <text evidence="2">The sequence shown here is derived from an EMBL/GenBank/DDBJ whole genome shotgun (WGS) entry which is preliminary data.</text>
</comment>
<keyword evidence="3" id="KW-1185">Reference proteome</keyword>